<dbReference type="NCBIfam" id="NF007985">
    <property type="entry name" value="PRK10713.1"/>
    <property type="match status" value="1"/>
</dbReference>
<reference evidence="3 4" key="1">
    <citation type="submission" date="2023-03" db="EMBL/GenBank/DDBJ databases">
        <title>Thalassotalea loyana LMG 22536T draft genome sequence.</title>
        <authorList>
            <person name="Sawabe T."/>
        </authorList>
    </citation>
    <scope>NUCLEOTIDE SEQUENCE [LARGE SCALE GENOMIC DNA]</scope>
    <source>
        <strain evidence="3 4">LMG 22536</strain>
    </source>
</reference>
<keyword evidence="1" id="KW-0830">Ubiquinone</keyword>
<evidence type="ECO:0000313" key="3">
    <source>
        <dbReference type="EMBL" id="GLX86533.1"/>
    </source>
</evidence>
<dbReference type="Proteomes" id="UP001157134">
    <property type="component" value="Unassembled WGS sequence"/>
</dbReference>
<dbReference type="Gene3D" id="3.10.20.30">
    <property type="match status" value="1"/>
</dbReference>
<feature type="domain" description="2Fe-2S ferredoxin-type" evidence="2">
    <location>
        <begin position="11"/>
        <end position="93"/>
    </location>
</feature>
<dbReference type="CDD" id="cd00207">
    <property type="entry name" value="fer2"/>
    <property type="match status" value="1"/>
</dbReference>
<dbReference type="InterPro" id="IPR006058">
    <property type="entry name" value="2Fe2S_fd_BS"/>
</dbReference>
<dbReference type="PROSITE" id="PS51085">
    <property type="entry name" value="2FE2S_FER_2"/>
    <property type="match status" value="1"/>
</dbReference>
<dbReference type="InterPro" id="IPR036010">
    <property type="entry name" value="2Fe-2S_ferredoxin-like_sf"/>
</dbReference>
<name>A0ABQ6HEL6_9GAMM</name>
<evidence type="ECO:0000313" key="4">
    <source>
        <dbReference type="Proteomes" id="UP001157134"/>
    </source>
</evidence>
<evidence type="ECO:0000256" key="1">
    <source>
        <dbReference type="ARBA" id="ARBA00023075"/>
    </source>
</evidence>
<dbReference type="SUPFAM" id="SSF54292">
    <property type="entry name" value="2Fe-2S ferredoxin-like"/>
    <property type="match status" value="1"/>
</dbReference>
<protein>
    <recommendedName>
        <fullName evidence="2">2Fe-2S ferredoxin-type domain-containing protein</fullName>
    </recommendedName>
</protein>
<dbReference type="EMBL" id="BSSV01000006">
    <property type="protein sequence ID" value="GLX86533.1"/>
    <property type="molecule type" value="Genomic_DNA"/>
</dbReference>
<evidence type="ECO:0000259" key="2">
    <source>
        <dbReference type="PROSITE" id="PS51085"/>
    </source>
</evidence>
<accession>A0ABQ6HEL6</accession>
<comment type="caution">
    <text evidence="3">The sequence shown here is derived from an EMBL/GenBank/DDBJ whole genome shotgun (WGS) entry which is preliminary data.</text>
</comment>
<dbReference type="PROSITE" id="PS00197">
    <property type="entry name" value="2FE2S_FER_1"/>
    <property type="match status" value="1"/>
</dbReference>
<dbReference type="InterPro" id="IPR012675">
    <property type="entry name" value="Beta-grasp_dom_sf"/>
</dbReference>
<dbReference type="RefSeq" id="WP_284299650.1">
    <property type="nucleotide sequence ID" value="NZ_BSSV01000006.1"/>
</dbReference>
<organism evidence="3 4">
    <name type="scientific">Thalassotalea loyana</name>
    <dbReference type="NCBI Taxonomy" id="280483"/>
    <lineage>
        <taxon>Bacteria</taxon>
        <taxon>Pseudomonadati</taxon>
        <taxon>Pseudomonadota</taxon>
        <taxon>Gammaproteobacteria</taxon>
        <taxon>Alteromonadales</taxon>
        <taxon>Colwelliaceae</taxon>
        <taxon>Thalassotalea</taxon>
    </lineage>
</organism>
<proteinExistence type="predicted"/>
<gene>
    <name evidence="3" type="ORF">tloyanaT_27860</name>
</gene>
<dbReference type="InterPro" id="IPR001041">
    <property type="entry name" value="2Fe-2S_ferredoxin-type"/>
</dbReference>
<dbReference type="Pfam" id="PF00111">
    <property type="entry name" value="Fer2"/>
    <property type="match status" value="1"/>
</dbReference>
<keyword evidence="4" id="KW-1185">Reference proteome</keyword>
<sequence length="93" mass="10076">MSESKDTANGPKIKVGDISVTYLDSHQTILNCLEAANVEVHFHCRDGFCGACRITLDEGQVNYPQGEPLAFVGDGEILACCCQPMTDIKVTIE</sequence>